<keyword evidence="2 5" id="KW-0479">Metal-binding</keyword>
<feature type="region of interest" description="Disordered" evidence="6">
    <location>
        <begin position="364"/>
        <end position="389"/>
    </location>
</feature>
<dbReference type="InterPro" id="IPR018957">
    <property type="entry name" value="Znf_C3HC4_RING-type"/>
</dbReference>
<feature type="zinc finger region" description="C3H1-type" evidence="5">
    <location>
        <begin position="41"/>
        <end position="68"/>
    </location>
</feature>
<proteinExistence type="predicted"/>
<dbReference type="InterPro" id="IPR045072">
    <property type="entry name" value="MKRN-like"/>
</dbReference>
<dbReference type="SMART" id="SM00356">
    <property type="entry name" value="ZnF_C3H1"/>
    <property type="match status" value="3"/>
</dbReference>
<dbReference type="PROSITE" id="PS50103">
    <property type="entry name" value="ZF_C3H1"/>
    <property type="match status" value="3"/>
</dbReference>
<dbReference type="InterPro" id="IPR000571">
    <property type="entry name" value="Znf_CCCH"/>
</dbReference>
<evidence type="ECO:0000256" key="3">
    <source>
        <dbReference type="ARBA" id="ARBA00022771"/>
    </source>
</evidence>
<evidence type="ECO:0000259" key="7">
    <source>
        <dbReference type="PROSITE" id="PS50089"/>
    </source>
</evidence>
<evidence type="ECO:0008006" key="11">
    <source>
        <dbReference type="Google" id="ProtNLM"/>
    </source>
</evidence>
<feature type="zinc finger region" description="C3H1-type" evidence="5">
    <location>
        <begin position="8"/>
        <end position="36"/>
    </location>
</feature>
<evidence type="ECO:0000313" key="9">
    <source>
        <dbReference type="EMBL" id="THH08807.1"/>
    </source>
</evidence>
<keyword evidence="4 5" id="KW-0862">Zinc</keyword>
<name>A0A4S4LB79_9AGAM</name>
<dbReference type="SMART" id="SM00184">
    <property type="entry name" value="RING"/>
    <property type="match status" value="1"/>
</dbReference>
<feature type="compositionally biased region" description="Polar residues" evidence="6">
    <location>
        <begin position="364"/>
        <end position="387"/>
    </location>
</feature>
<gene>
    <name evidence="9" type="ORF">EW145_g2459</name>
</gene>
<evidence type="ECO:0000259" key="8">
    <source>
        <dbReference type="PROSITE" id="PS50103"/>
    </source>
</evidence>
<dbReference type="Proteomes" id="UP000308199">
    <property type="component" value="Unassembled WGS sequence"/>
</dbReference>
<dbReference type="EMBL" id="SGPK01000086">
    <property type="protein sequence ID" value="THH08807.1"/>
    <property type="molecule type" value="Genomic_DNA"/>
</dbReference>
<dbReference type="SUPFAM" id="SSF90229">
    <property type="entry name" value="CCCH zinc finger"/>
    <property type="match status" value="1"/>
</dbReference>
<protein>
    <recommendedName>
        <fullName evidence="11">RING-type E3 ubiquitin transferase</fullName>
    </recommendedName>
</protein>
<feature type="domain" description="C3H1-type" evidence="8">
    <location>
        <begin position="8"/>
        <end position="36"/>
    </location>
</feature>
<feature type="domain" description="RING-type" evidence="7">
    <location>
        <begin position="98"/>
        <end position="149"/>
    </location>
</feature>
<organism evidence="9 10">
    <name type="scientific">Phellinidium pouzarii</name>
    <dbReference type="NCBI Taxonomy" id="167371"/>
    <lineage>
        <taxon>Eukaryota</taxon>
        <taxon>Fungi</taxon>
        <taxon>Dikarya</taxon>
        <taxon>Basidiomycota</taxon>
        <taxon>Agaricomycotina</taxon>
        <taxon>Agaricomycetes</taxon>
        <taxon>Hymenochaetales</taxon>
        <taxon>Hymenochaetaceae</taxon>
        <taxon>Phellinidium</taxon>
    </lineage>
</organism>
<evidence type="ECO:0000256" key="2">
    <source>
        <dbReference type="ARBA" id="ARBA00022723"/>
    </source>
</evidence>
<evidence type="ECO:0000256" key="6">
    <source>
        <dbReference type="SAM" id="MobiDB-lite"/>
    </source>
</evidence>
<dbReference type="PANTHER" id="PTHR11224:SF10">
    <property type="entry name" value="IP09428P-RELATED"/>
    <property type="match status" value="1"/>
</dbReference>
<dbReference type="PROSITE" id="PS50089">
    <property type="entry name" value="ZF_RING_2"/>
    <property type="match status" value="1"/>
</dbReference>
<dbReference type="InterPro" id="IPR017907">
    <property type="entry name" value="Znf_RING_CS"/>
</dbReference>
<dbReference type="Gene3D" id="3.30.40.10">
    <property type="entry name" value="Zinc/RING finger domain, C3HC4 (zinc finger)"/>
    <property type="match status" value="1"/>
</dbReference>
<evidence type="ECO:0000256" key="4">
    <source>
        <dbReference type="ARBA" id="ARBA00022833"/>
    </source>
</evidence>
<dbReference type="GO" id="GO:0061630">
    <property type="term" value="F:ubiquitin protein ligase activity"/>
    <property type="evidence" value="ECO:0007669"/>
    <property type="project" value="InterPro"/>
</dbReference>
<feature type="domain" description="C3H1-type" evidence="8">
    <location>
        <begin position="179"/>
        <end position="211"/>
    </location>
</feature>
<dbReference type="AlphaFoldDB" id="A0A4S4LB79"/>
<dbReference type="GO" id="GO:0008270">
    <property type="term" value="F:zinc ion binding"/>
    <property type="evidence" value="ECO:0007669"/>
    <property type="project" value="UniProtKB-KW"/>
</dbReference>
<evidence type="ECO:0000256" key="1">
    <source>
        <dbReference type="ARBA" id="ARBA00022679"/>
    </source>
</evidence>
<dbReference type="PROSITE" id="PS00518">
    <property type="entry name" value="ZF_RING_1"/>
    <property type="match status" value="1"/>
</dbReference>
<evidence type="ECO:0000313" key="10">
    <source>
        <dbReference type="Proteomes" id="UP000308199"/>
    </source>
</evidence>
<reference evidence="9 10" key="1">
    <citation type="submission" date="2019-02" db="EMBL/GenBank/DDBJ databases">
        <title>Genome sequencing of the rare red list fungi Phellinidium pouzarii.</title>
        <authorList>
            <person name="Buettner E."/>
            <person name="Kellner H."/>
        </authorList>
    </citation>
    <scope>NUCLEOTIDE SEQUENCE [LARGE SCALE GENOMIC DNA]</scope>
    <source>
        <strain evidence="9 10">DSM 108285</strain>
    </source>
</reference>
<keyword evidence="10" id="KW-1185">Reference proteome</keyword>
<dbReference type="GO" id="GO:0000209">
    <property type="term" value="P:protein polyubiquitination"/>
    <property type="evidence" value="ECO:0007669"/>
    <property type="project" value="InterPro"/>
</dbReference>
<feature type="zinc finger region" description="C3H1-type" evidence="5">
    <location>
        <begin position="179"/>
        <end position="211"/>
    </location>
</feature>
<feature type="region of interest" description="Disordered" evidence="6">
    <location>
        <begin position="409"/>
        <end position="428"/>
    </location>
</feature>
<comment type="caution">
    <text evidence="9">The sequence shown here is derived from an EMBL/GenBank/DDBJ whole genome shotgun (WGS) entry which is preliminary data.</text>
</comment>
<dbReference type="Gene3D" id="4.10.1000.10">
    <property type="entry name" value="Zinc finger, CCCH-type"/>
    <property type="match status" value="1"/>
</dbReference>
<dbReference type="InterPro" id="IPR001841">
    <property type="entry name" value="Znf_RING"/>
</dbReference>
<dbReference type="InterPro" id="IPR013083">
    <property type="entry name" value="Znf_RING/FYVE/PHD"/>
</dbReference>
<keyword evidence="3 5" id="KW-0863">Zinc-finger</keyword>
<dbReference type="Pfam" id="PF00097">
    <property type="entry name" value="zf-C3HC4"/>
    <property type="match status" value="1"/>
</dbReference>
<accession>A0A4S4LB79</accession>
<dbReference type="PANTHER" id="PTHR11224">
    <property type="entry name" value="MAKORIN-RELATED"/>
    <property type="match status" value="1"/>
</dbReference>
<dbReference type="InterPro" id="IPR036855">
    <property type="entry name" value="Znf_CCCH_sf"/>
</dbReference>
<dbReference type="OrthoDB" id="250836at2759"/>
<evidence type="ECO:0000256" key="5">
    <source>
        <dbReference type="PROSITE-ProRule" id="PRU00723"/>
    </source>
</evidence>
<dbReference type="SUPFAM" id="SSF57850">
    <property type="entry name" value="RING/U-box"/>
    <property type="match status" value="1"/>
</dbReference>
<feature type="domain" description="C3H1-type" evidence="8">
    <location>
        <begin position="41"/>
        <end position="68"/>
    </location>
</feature>
<keyword evidence="1" id="KW-0808">Transferase</keyword>
<sequence>MSQRPKTSNVRGVCKYFRLKRGCFHGDNCKFLHSEGETLSPYDKTYRQVFAKGFCKHGDKCWFRHARNTSAATAFEIGASNVHSDSLSEEIGEEDALCCICQEKPVTYGLLEKCSHIYCLQCLRDWRDPADKSQDIINSGNTKKCPYCRASSNFVTPSSIFYPSEDPRKTATITHYKASMARVPCKYFGKFGSGRSSCPFGINCFYQHKDVDSTPYVFPQSTDHYTSRLRSQLHSGRAPFIPISPFSRSIRSDIAQTLADRFRLLLESLRPPPNASNVRFSEAEILDRLLDIVLRNFENNLTTSAFRSTSDDQAEIPMSGSDPSFLSALENIYTSFSASSSSSLPLTRAFMDSNISLDEVNDTSMGSAHGPFQTSDSETQRSFTPRTSVGLDTEGFVTDSFDAMAVPLSQTPPQPFSVRTSDASPGELDQPYIITIDSDAESEPDIEVLSTEPLDDSMTLHESLISPGQAEVEVCRSHATTVGSEDRDFHDHELRSKVEVRRESASRRTKTFNGVISCSGRRTGGQSFVTDGRGRVVATDDGAAADSISLAFWDPAISVTSPLPTSDAVGVEVGDGHVESE</sequence>